<dbReference type="InterPro" id="IPR000014">
    <property type="entry name" value="PAS"/>
</dbReference>
<dbReference type="CDD" id="cd00130">
    <property type="entry name" value="PAS"/>
    <property type="match status" value="1"/>
</dbReference>
<dbReference type="RefSeq" id="WP_012024995.1">
    <property type="nucleotide sequence ID" value="NZ_CP158862.1"/>
</dbReference>
<dbReference type="PROSITE" id="PS50112">
    <property type="entry name" value="PAS"/>
    <property type="match status" value="1"/>
</dbReference>
<evidence type="ECO:0000313" key="3">
    <source>
        <dbReference type="Proteomes" id="UP000184112"/>
    </source>
</evidence>
<dbReference type="InterPro" id="IPR035965">
    <property type="entry name" value="PAS-like_dom_sf"/>
</dbReference>
<feature type="domain" description="PAS" evidence="1">
    <location>
        <begin position="28"/>
        <end position="79"/>
    </location>
</feature>
<protein>
    <submittedName>
        <fullName evidence="2">PAS domain S-box-containing protein</fullName>
    </submittedName>
</protein>
<gene>
    <name evidence="2" type="ORF">SAMN05444388_11046</name>
</gene>
<dbReference type="Pfam" id="PF08447">
    <property type="entry name" value="PAS_3"/>
    <property type="match status" value="1"/>
</dbReference>
<accession>A0A1M6TWM6</accession>
<dbReference type="SUPFAM" id="SSF55785">
    <property type="entry name" value="PYP-like sensor domain (PAS domain)"/>
    <property type="match status" value="1"/>
</dbReference>
<name>A0A1M6TWM6_FLAJO</name>
<dbReference type="Gene3D" id="3.30.450.20">
    <property type="entry name" value="PAS domain"/>
    <property type="match status" value="1"/>
</dbReference>
<dbReference type="AlphaFoldDB" id="A0A1M6TWM6"/>
<dbReference type="InterPro" id="IPR013655">
    <property type="entry name" value="PAS_fold_3"/>
</dbReference>
<sequence>MDTRFTRPTPSDREVDWNKNKVLLSKTDKHGTILYANEDFIDVSGYDEFELIGQPHSIVRHPDMPKVIFKFLWDSIKSSENIHVIIKNMAKTGRYYWVVTDFKIVADTNGDGDIVGYFGTRKSVPEPIITKFIEPLYKKLLQIEQTSGIIASEEYLVGFLEERKKTYMEYVDHLIATGKDDKNKVSKGLFSGLFDKTPPKK</sequence>
<dbReference type="NCBIfam" id="TIGR00229">
    <property type="entry name" value="sensory_box"/>
    <property type="match status" value="1"/>
</dbReference>
<dbReference type="Proteomes" id="UP000184112">
    <property type="component" value="Unassembled WGS sequence"/>
</dbReference>
<proteinExistence type="predicted"/>
<dbReference type="GeneID" id="31765852"/>
<evidence type="ECO:0000259" key="1">
    <source>
        <dbReference type="PROSITE" id="PS50112"/>
    </source>
</evidence>
<organism evidence="2 3">
    <name type="scientific">Flavobacterium johnsoniae</name>
    <name type="common">Cytophaga johnsonae</name>
    <dbReference type="NCBI Taxonomy" id="986"/>
    <lineage>
        <taxon>Bacteria</taxon>
        <taxon>Pseudomonadati</taxon>
        <taxon>Bacteroidota</taxon>
        <taxon>Flavobacteriia</taxon>
        <taxon>Flavobacteriales</taxon>
        <taxon>Flavobacteriaceae</taxon>
        <taxon>Flavobacterium</taxon>
    </lineage>
</organism>
<reference evidence="2 3" key="1">
    <citation type="submission" date="2016-11" db="EMBL/GenBank/DDBJ databases">
        <authorList>
            <person name="Jaros S."/>
            <person name="Januszkiewicz K."/>
            <person name="Wedrychowicz H."/>
        </authorList>
    </citation>
    <scope>NUCLEOTIDE SEQUENCE [LARGE SCALE GENOMIC DNA]</scope>
    <source>
        <strain evidence="2 3">DSM 6792</strain>
    </source>
</reference>
<dbReference type="OMA" id="YWVITNF"/>
<evidence type="ECO:0000313" key="2">
    <source>
        <dbReference type="EMBL" id="SHH39378.1"/>
    </source>
</evidence>
<dbReference type="EMBL" id="FQWH01000010">
    <property type="protein sequence ID" value="SHH39378.1"/>
    <property type="molecule type" value="Genomic_DNA"/>
</dbReference>